<feature type="region of interest" description="Disordered" evidence="2">
    <location>
        <begin position="165"/>
        <end position="196"/>
    </location>
</feature>
<feature type="transmembrane region" description="Helical" evidence="3">
    <location>
        <begin position="40"/>
        <end position="59"/>
    </location>
</feature>
<feature type="compositionally biased region" description="Low complexity" evidence="2">
    <location>
        <begin position="166"/>
        <end position="178"/>
    </location>
</feature>
<dbReference type="PROSITE" id="PS50850">
    <property type="entry name" value="MFS"/>
    <property type="match status" value="1"/>
</dbReference>
<dbReference type="Proteomes" id="UP000011014">
    <property type="component" value="Unassembled WGS sequence"/>
</dbReference>
<dbReference type="Pfam" id="PF07690">
    <property type="entry name" value="MFS_1"/>
    <property type="match status" value="1"/>
</dbReference>
<comment type="subcellular location">
    <subcellularLocation>
        <location evidence="1">Membrane</location>
        <topology evidence="1">Multi-pass membrane protein</topology>
    </subcellularLocation>
</comment>
<feature type="transmembrane region" description="Helical" evidence="3">
    <location>
        <begin position="126"/>
        <end position="148"/>
    </location>
</feature>
<feature type="transmembrane region" description="Helical" evidence="3">
    <location>
        <begin position="280"/>
        <end position="299"/>
    </location>
</feature>
<dbReference type="InterPro" id="IPR036259">
    <property type="entry name" value="MFS_trans_sf"/>
</dbReference>
<feature type="transmembrane region" description="Helical" evidence="3">
    <location>
        <begin position="213"/>
        <end position="233"/>
    </location>
</feature>
<protein>
    <recommendedName>
        <fullName evidence="4">Major facilitator superfamily (MFS) profile domain-containing protein</fullName>
    </recommendedName>
</protein>
<dbReference type="PANTHER" id="PTHR11360">
    <property type="entry name" value="MONOCARBOXYLATE TRANSPORTER"/>
    <property type="match status" value="1"/>
</dbReference>
<accession>E4YCL1</accession>
<feature type="transmembrane region" description="Helical" evidence="3">
    <location>
        <begin position="338"/>
        <end position="358"/>
    </location>
</feature>
<keyword evidence="3" id="KW-0812">Transmembrane</keyword>
<evidence type="ECO:0000259" key="4">
    <source>
        <dbReference type="PROSITE" id="PS50850"/>
    </source>
</evidence>
<dbReference type="EMBL" id="FN654406">
    <property type="protein sequence ID" value="CBY33278.1"/>
    <property type="molecule type" value="Genomic_DNA"/>
</dbReference>
<evidence type="ECO:0000256" key="2">
    <source>
        <dbReference type="SAM" id="MobiDB-lite"/>
    </source>
</evidence>
<dbReference type="Gene3D" id="1.20.1250.20">
    <property type="entry name" value="MFS general substrate transporter like domains"/>
    <property type="match status" value="1"/>
</dbReference>
<dbReference type="AlphaFoldDB" id="E4YCL1"/>
<dbReference type="GO" id="GO:0008028">
    <property type="term" value="F:monocarboxylic acid transmembrane transporter activity"/>
    <property type="evidence" value="ECO:0007669"/>
    <property type="project" value="TreeGrafter"/>
</dbReference>
<feature type="transmembrane region" description="Helical" evidence="3">
    <location>
        <begin position="65"/>
        <end position="88"/>
    </location>
</feature>
<dbReference type="PANTHER" id="PTHR11360:SF284">
    <property type="entry name" value="EG:103B4.3 PROTEIN-RELATED"/>
    <property type="match status" value="1"/>
</dbReference>
<dbReference type="GO" id="GO:0016020">
    <property type="term" value="C:membrane"/>
    <property type="evidence" value="ECO:0007669"/>
    <property type="project" value="UniProtKB-SubCell"/>
</dbReference>
<feature type="transmembrane region" description="Helical" evidence="3">
    <location>
        <begin position="370"/>
        <end position="390"/>
    </location>
</feature>
<feature type="transmembrane region" description="Helical" evidence="3">
    <location>
        <begin position="305"/>
        <end position="326"/>
    </location>
</feature>
<sequence length="398" mass="42153">MSDFAVDDFTASMVLSSATGVILLVGPVASIVIERLGCRWSVVIGSIISVAGFVTARFAGTILQLGAALVMAGAGSGIVNLAGVVVIPKFFDKQLALAQGIGSAGCGFGGFIMAKVEQWLLDELSWRGAMLVIGGISANLCICGVLFVEPHKLGSSFVLKKEDANTSYSSGDSSTISRDSSRAPLKTPDSELSDEKPSFSENMRLYASLWCDWRFLLLVLSDFLSWLVQLTPYHHLPTMASQLSFADGQGANLVSSLGLFAAGGKIFFGMIVTRTKLSSSNVFIIAQILFGVSISLAPFCATYGSLILFAISFGFLSGCYALMMVITQDALGEEKFHVAYGMLLFVEAVGVIAGSPLAGKANDVFGSYNLAFYLSGAVLVVSALLLLPIMRMQRKSLD</sequence>
<dbReference type="InterPro" id="IPR011701">
    <property type="entry name" value="MFS"/>
</dbReference>
<proteinExistence type="predicted"/>
<keyword evidence="3" id="KW-1133">Transmembrane helix</keyword>
<feature type="transmembrane region" description="Helical" evidence="3">
    <location>
        <begin position="253"/>
        <end position="273"/>
    </location>
</feature>
<organism evidence="5">
    <name type="scientific">Oikopleura dioica</name>
    <name type="common">Tunicate</name>
    <dbReference type="NCBI Taxonomy" id="34765"/>
    <lineage>
        <taxon>Eukaryota</taxon>
        <taxon>Metazoa</taxon>
        <taxon>Chordata</taxon>
        <taxon>Tunicata</taxon>
        <taxon>Appendicularia</taxon>
        <taxon>Copelata</taxon>
        <taxon>Oikopleuridae</taxon>
        <taxon>Oikopleura</taxon>
    </lineage>
</organism>
<dbReference type="InterPro" id="IPR020846">
    <property type="entry name" value="MFS_dom"/>
</dbReference>
<dbReference type="SUPFAM" id="SSF103473">
    <property type="entry name" value="MFS general substrate transporter"/>
    <property type="match status" value="1"/>
</dbReference>
<evidence type="ECO:0000256" key="3">
    <source>
        <dbReference type="SAM" id="Phobius"/>
    </source>
</evidence>
<evidence type="ECO:0000313" key="5">
    <source>
        <dbReference type="EMBL" id="CBY33278.1"/>
    </source>
</evidence>
<reference evidence="5" key="1">
    <citation type="journal article" date="2010" name="Science">
        <title>Plasticity of animal genome architecture unmasked by rapid evolution of a pelagic tunicate.</title>
        <authorList>
            <person name="Denoeud F."/>
            <person name="Henriet S."/>
            <person name="Mungpakdee S."/>
            <person name="Aury J.M."/>
            <person name="Da Silva C."/>
            <person name="Brinkmann H."/>
            <person name="Mikhaleva J."/>
            <person name="Olsen L.C."/>
            <person name="Jubin C."/>
            <person name="Canestro C."/>
            <person name="Bouquet J.M."/>
            <person name="Danks G."/>
            <person name="Poulain J."/>
            <person name="Campsteijn C."/>
            <person name="Adamski M."/>
            <person name="Cross I."/>
            <person name="Yadetie F."/>
            <person name="Muffato M."/>
            <person name="Louis A."/>
            <person name="Butcher S."/>
            <person name="Tsagkogeorga G."/>
            <person name="Konrad A."/>
            <person name="Singh S."/>
            <person name="Jensen M.F."/>
            <person name="Cong E.H."/>
            <person name="Eikeseth-Otteraa H."/>
            <person name="Noel B."/>
            <person name="Anthouard V."/>
            <person name="Porcel B.M."/>
            <person name="Kachouri-Lafond R."/>
            <person name="Nishino A."/>
            <person name="Ugolini M."/>
            <person name="Chourrout P."/>
            <person name="Nishida H."/>
            <person name="Aasland R."/>
            <person name="Huzurbazar S."/>
            <person name="Westhof E."/>
            <person name="Delsuc F."/>
            <person name="Lehrach H."/>
            <person name="Reinhardt R."/>
            <person name="Weissenbach J."/>
            <person name="Roy S.W."/>
            <person name="Artiguenave F."/>
            <person name="Postlethwait J.H."/>
            <person name="Manak J.R."/>
            <person name="Thompson E.M."/>
            <person name="Jaillon O."/>
            <person name="Du Pasquier L."/>
            <person name="Boudinot P."/>
            <person name="Liberles D.A."/>
            <person name="Volff J.N."/>
            <person name="Philippe H."/>
            <person name="Lenhard B."/>
            <person name="Roest Crollius H."/>
            <person name="Wincker P."/>
            <person name="Chourrout D."/>
        </authorList>
    </citation>
    <scope>NUCLEOTIDE SEQUENCE [LARGE SCALE GENOMIC DNA]</scope>
</reference>
<feature type="transmembrane region" description="Helical" evidence="3">
    <location>
        <begin position="95"/>
        <end position="114"/>
    </location>
</feature>
<gene>
    <name evidence="5" type="ORF">GSOID_T00021181001</name>
</gene>
<keyword evidence="3" id="KW-0472">Membrane</keyword>
<feature type="domain" description="Major facilitator superfamily (MFS) profile" evidence="4">
    <location>
        <begin position="1"/>
        <end position="394"/>
    </location>
</feature>
<name>E4YCL1_OIKDI</name>
<feature type="transmembrane region" description="Helical" evidence="3">
    <location>
        <begin position="12"/>
        <end position="33"/>
    </location>
</feature>
<dbReference type="InterPro" id="IPR050327">
    <property type="entry name" value="Proton-linked_MCT"/>
</dbReference>
<evidence type="ECO:0000256" key="1">
    <source>
        <dbReference type="ARBA" id="ARBA00004141"/>
    </source>
</evidence>